<evidence type="ECO:0000256" key="5">
    <source>
        <dbReference type="ARBA" id="ARBA00022682"/>
    </source>
</evidence>
<dbReference type="InterPro" id="IPR001932">
    <property type="entry name" value="PPM-type_phosphatase-like_dom"/>
</dbReference>
<dbReference type="GO" id="GO:0004722">
    <property type="term" value="F:protein serine/threonine phosphatase activity"/>
    <property type="evidence" value="ECO:0007669"/>
    <property type="project" value="UniProtKB-EC"/>
</dbReference>
<keyword evidence="6" id="KW-0479">Metal-binding</keyword>
<evidence type="ECO:0000313" key="15">
    <source>
        <dbReference type="Proteomes" id="UP000087171"/>
    </source>
</evidence>
<evidence type="ECO:0000256" key="3">
    <source>
        <dbReference type="ARBA" id="ARBA00006702"/>
    </source>
</evidence>
<comment type="catalytic activity">
    <reaction evidence="11">
        <text>O-phospho-L-seryl-[protein] + H2O = L-seryl-[protein] + phosphate</text>
        <dbReference type="Rhea" id="RHEA:20629"/>
        <dbReference type="Rhea" id="RHEA-COMP:9863"/>
        <dbReference type="Rhea" id="RHEA-COMP:11604"/>
        <dbReference type="ChEBI" id="CHEBI:15377"/>
        <dbReference type="ChEBI" id="CHEBI:29999"/>
        <dbReference type="ChEBI" id="CHEBI:43474"/>
        <dbReference type="ChEBI" id="CHEBI:83421"/>
        <dbReference type="EC" id="3.1.3.16"/>
    </reaction>
</comment>
<dbReference type="STRING" id="3827.A0A1S2Z1R9"/>
<dbReference type="PaxDb" id="3827-XP_004513451.1"/>
<dbReference type="SUPFAM" id="SSF81606">
    <property type="entry name" value="PP2C-like"/>
    <property type="match status" value="1"/>
</dbReference>
<evidence type="ECO:0000256" key="11">
    <source>
        <dbReference type="ARBA" id="ARBA00047761"/>
    </source>
</evidence>
<dbReference type="SMR" id="A0A1S2Z1R9"/>
<proteinExistence type="inferred from homology"/>
<evidence type="ECO:0000256" key="13">
    <source>
        <dbReference type="RuleBase" id="RU003465"/>
    </source>
</evidence>
<evidence type="ECO:0000256" key="12">
    <source>
        <dbReference type="ARBA" id="ARBA00048336"/>
    </source>
</evidence>
<protein>
    <recommendedName>
        <fullName evidence="4">protein-serine/threonine phosphatase</fullName>
        <ecNumber evidence="4">3.1.3.16</ecNumber>
    </recommendedName>
</protein>
<dbReference type="eggNOG" id="KOG0698">
    <property type="taxonomic scope" value="Eukaryota"/>
</dbReference>
<evidence type="ECO:0000256" key="4">
    <source>
        <dbReference type="ARBA" id="ARBA00013081"/>
    </source>
</evidence>
<dbReference type="PROSITE" id="PS01032">
    <property type="entry name" value="PPM_1"/>
    <property type="match status" value="1"/>
</dbReference>
<reference evidence="16" key="1">
    <citation type="submission" date="2025-08" db="UniProtKB">
        <authorList>
            <consortium name="RefSeq"/>
        </authorList>
    </citation>
    <scope>IDENTIFICATION</scope>
    <source>
        <tissue evidence="16">Etiolated seedlings</tissue>
    </source>
</reference>
<dbReference type="AlphaFoldDB" id="A0A1S2Z1R9"/>
<dbReference type="Proteomes" id="UP000087171">
    <property type="component" value="Unplaced"/>
</dbReference>
<evidence type="ECO:0000259" key="14">
    <source>
        <dbReference type="PROSITE" id="PS51746"/>
    </source>
</evidence>
<keyword evidence="5" id="KW-0938">Abscisic acid signaling pathway</keyword>
<evidence type="ECO:0000313" key="16">
    <source>
        <dbReference type="RefSeq" id="XP_004513451.1"/>
    </source>
</evidence>
<evidence type="ECO:0000256" key="2">
    <source>
        <dbReference type="ARBA" id="ARBA00001946"/>
    </source>
</evidence>
<sequence length="531" mass="58799">MEEIASTVAVPFTLGNLILKESAVTTHMEITGLNLMANTSTVLILINPSSIKGCLSFSVGSEDDTYISPQQHHLSVSLEVKENQVGAELVSEMVLEGDSVGRNDEEFKIAKDFQYASSNNKSSPFREESTISRTNFSEVNTPNVIVVDDNIGDRLSLNEAVKNNASVVMKHESEDESKSDGHNSKPFDAVHEMLEKQICITSCHNNALELSNTPRWGFSSICGRRQEMEDAIVIKPHLFQVPSTMLMDDDHVNENTKTSLAHFFGVYDGHGGSEVSNYCQKRLHSVLTEEIKAAESSLSEENGQYDWQDQWKKVLTNCFQKIDDEIEGVHASESSTEETLAPEAVGSTALVAVLTQTHIIIANCGDSRAVLCRGKEALSLSTDHKPNRDDEWERIEASGGKVIQWNGYRVLGVLAVSRSIGDRYLKPWIIPDPEVNCILREKNDECLILASDGLWDVLTNEEACDIARKRILIWHKKNGSNVSTGQSDGVDPAAQYAAEYLSKLALQRGSKDNISVIVIDLKAQRQFKRKA</sequence>
<organism evidence="15 16">
    <name type="scientific">Cicer arietinum</name>
    <name type="common">Chickpea</name>
    <name type="synonym">Garbanzo</name>
    <dbReference type="NCBI Taxonomy" id="3827"/>
    <lineage>
        <taxon>Eukaryota</taxon>
        <taxon>Viridiplantae</taxon>
        <taxon>Streptophyta</taxon>
        <taxon>Embryophyta</taxon>
        <taxon>Tracheophyta</taxon>
        <taxon>Spermatophyta</taxon>
        <taxon>Magnoliopsida</taxon>
        <taxon>eudicotyledons</taxon>
        <taxon>Gunneridae</taxon>
        <taxon>Pentapetalae</taxon>
        <taxon>rosids</taxon>
        <taxon>fabids</taxon>
        <taxon>Fabales</taxon>
        <taxon>Fabaceae</taxon>
        <taxon>Papilionoideae</taxon>
        <taxon>50 kb inversion clade</taxon>
        <taxon>NPAAA clade</taxon>
        <taxon>Hologalegina</taxon>
        <taxon>IRL clade</taxon>
        <taxon>Cicereae</taxon>
        <taxon>Cicer</taxon>
    </lineage>
</organism>
<comment type="similarity">
    <text evidence="3 13">Belongs to the PP2C family.</text>
</comment>
<dbReference type="RefSeq" id="XP_004513451.1">
    <property type="nucleotide sequence ID" value="XM_004513394.3"/>
</dbReference>
<gene>
    <name evidence="16" type="primary">LOC101512487</name>
</gene>
<name>A0A1S2Z1R9_CICAR</name>
<dbReference type="EC" id="3.1.3.16" evidence="4"/>
<dbReference type="CDD" id="cd00143">
    <property type="entry name" value="PP2Cc"/>
    <property type="match status" value="1"/>
</dbReference>
<keyword evidence="9 13" id="KW-0904">Protein phosphatase</keyword>
<comment type="cofactor">
    <cofactor evidence="2">
        <name>Mg(2+)</name>
        <dbReference type="ChEBI" id="CHEBI:18420"/>
    </cofactor>
</comment>
<keyword evidence="8" id="KW-0460">Magnesium</keyword>
<keyword evidence="10" id="KW-0464">Manganese</keyword>
<dbReference type="Gene3D" id="3.60.40.10">
    <property type="entry name" value="PPM-type phosphatase domain"/>
    <property type="match status" value="1"/>
</dbReference>
<evidence type="ECO:0000256" key="10">
    <source>
        <dbReference type="ARBA" id="ARBA00023211"/>
    </source>
</evidence>
<dbReference type="GO" id="GO:0046872">
    <property type="term" value="F:metal ion binding"/>
    <property type="evidence" value="ECO:0007669"/>
    <property type="project" value="UniProtKB-KW"/>
</dbReference>
<dbReference type="InterPro" id="IPR000222">
    <property type="entry name" value="PP2C_BS"/>
</dbReference>
<comment type="cofactor">
    <cofactor evidence="1">
        <name>Mn(2+)</name>
        <dbReference type="ChEBI" id="CHEBI:29035"/>
    </cofactor>
</comment>
<dbReference type="InterPro" id="IPR036457">
    <property type="entry name" value="PPM-type-like_dom_sf"/>
</dbReference>
<evidence type="ECO:0000256" key="8">
    <source>
        <dbReference type="ARBA" id="ARBA00022842"/>
    </source>
</evidence>
<dbReference type="KEGG" id="cam:101512487"/>
<evidence type="ECO:0000256" key="9">
    <source>
        <dbReference type="ARBA" id="ARBA00022912"/>
    </source>
</evidence>
<dbReference type="Pfam" id="PF00481">
    <property type="entry name" value="PP2C"/>
    <property type="match status" value="1"/>
</dbReference>
<keyword evidence="15" id="KW-1185">Reference proteome</keyword>
<dbReference type="PANTHER" id="PTHR47992">
    <property type="entry name" value="PROTEIN PHOSPHATASE"/>
    <property type="match status" value="1"/>
</dbReference>
<feature type="domain" description="PPM-type phosphatase" evidence="14">
    <location>
        <begin position="215"/>
        <end position="521"/>
    </location>
</feature>
<dbReference type="FunFam" id="3.60.40.10:FF:000025">
    <property type="entry name" value="Protein phosphatase 2C 16"/>
    <property type="match status" value="1"/>
</dbReference>
<keyword evidence="7 13" id="KW-0378">Hydrolase</keyword>
<dbReference type="GeneID" id="101512487"/>
<dbReference type="OrthoDB" id="10264738at2759"/>
<evidence type="ECO:0000256" key="6">
    <source>
        <dbReference type="ARBA" id="ARBA00022723"/>
    </source>
</evidence>
<dbReference type="InterPro" id="IPR015655">
    <property type="entry name" value="PP2C"/>
</dbReference>
<dbReference type="SMART" id="SM00332">
    <property type="entry name" value="PP2Cc"/>
    <property type="match status" value="1"/>
</dbReference>
<dbReference type="PROSITE" id="PS51746">
    <property type="entry name" value="PPM_2"/>
    <property type="match status" value="1"/>
</dbReference>
<evidence type="ECO:0000256" key="7">
    <source>
        <dbReference type="ARBA" id="ARBA00022801"/>
    </source>
</evidence>
<evidence type="ECO:0000256" key="1">
    <source>
        <dbReference type="ARBA" id="ARBA00001936"/>
    </source>
</evidence>
<dbReference type="GO" id="GO:0009738">
    <property type="term" value="P:abscisic acid-activated signaling pathway"/>
    <property type="evidence" value="ECO:0007669"/>
    <property type="project" value="UniProtKB-KW"/>
</dbReference>
<comment type="catalytic activity">
    <reaction evidence="12">
        <text>O-phospho-L-threonyl-[protein] + H2O = L-threonyl-[protein] + phosphate</text>
        <dbReference type="Rhea" id="RHEA:47004"/>
        <dbReference type="Rhea" id="RHEA-COMP:11060"/>
        <dbReference type="Rhea" id="RHEA-COMP:11605"/>
        <dbReference type="ChEBI" id="CHEBI:15377"/>
        <dbReference type="ChEBI" id="CHEBI:30013"/>
        <dbReference type="ChEBI" id="CHEBI:43474"/>
        <dbReference type="ChEBI" id="CHEBI:61977"/>
        <dbReference type="EC" id="3.1.3.16"/>
    </reaction>
</comment>
<accession>A0A1S2Z1R9</accession>